<evidence type="ECO:0000313" key="1">
    <source>
        <dbReference type="EMBL" id="MCM2532189.1"/>
    </source>
</evidence>
<gene>
    <name evidence="1" type="ORF">NDK43_06975</name>
</gene>
<dbReference type="InterPro" id="IPR036388">
    <property type="entry name" value="WH-like_DNA-bd_sf"/>
</dbReference>
<dbReference type="InterPro" id="IPR003647">
    <property type="entry name" value="Intron_nuc_1_rpt"/>
</dbReference>
<dbReference type="Gene3D" id="1.10.10.10">
    <property type="entry name" value="Winged helix-like DNA-binding domain superfamily/Winged helix DNA-binding domain"/>
    <property type="match status" value="1"/>
</dbReference>
<evidence type="ECO:0008006" key="3">
    <source>
        <dbReference type="Google" id="ProtNLM"/>
    </source>
</evidence>
<sequence length="152" mass="18079">MIAKRNHTLFSTWAGMMYRCYKPYHSHYKYYGAKGVTVCDRWHDFWNFVEDIDNHMENGYLLYHKSYQLDKDKNGGMIYSLGNCKVITAEENNKLHHDKQQRKVLAFNDNEKMEFNSLAETGKILNIPRSSIITSIKRNSRHKSGYYFKYVS</sequence>
<protein>
    <recommendedName>
        <fullName evidence="3">Nuclease-associated modular DNA-binding 1 domain-containing protein</fullName>
    </recommendedName>
</protein>
<dbReference type="Proteomes" id="UP001523262">
    <property type="component" value="Unassembled WGS sequence"/>
</dbReference>
<reference evidence="1 2" key="1">
    <citation type="submission" date="2022-06" db="EMBL/GenBank/DDBJ databases">
        <authorList>
            <person name="Jeon C.O."/>
        </authorList>
    </citation>
    <scope>NUCLEOTIDE SEQUENCE [LARGE SCALE GENOMIC DNA]</scope>
    <source>
        <strain evidence="1 2">KCTC 13943</strain>
    </source>
</reference>
<evidence type="ECO:0000313" key="2">
    <source>
        <dbReference type="Proteomes" id="UP001523262"/>
    </source>
</evidence>
<name>A0ABT0W857_9BACI</name>
<accession>A0ABT0W857</accession>
<comment type="caution">
    <text evidence="1">The sequence shown here is derived from an EMBL/GenBank/DDBJ whole genome shotgun (WGS) entry which is preliminary data.</text>
</comment>
<dbReference type="EMBL" id="JAMQCR010000001">
    <property type="protein sequence ID" value="MCM2532189.1"/>
    <property type="molecule type" value="Genomic_DNA"/>
</dbReference>
<organism evidence="1 2">
    <name type="scientific">Neobacillus pocheonensis</name>
    <dbReference type="NCBI Taxonomy" id="363869"/>
    <lineage>
        <taxon>Bacteria</taxon>
        <taxon>Bacillati</taxon>
        <taxon>Bacillota</taxon>
        <taxon>Bacilli</taxon>
        <taxon>Bacillales</taxon>
        <taxon>Bacillaceae</taxon>
        <taxon>Neobacillus</taxon>
    </lineage>
</organism>
<keyword evidence="2" id="KW-1185">Reference proteome</keyword>
<proteinExistence type="predicted"/>
<dbReference type="SMART" id="SM00497">
    <property type="entry name" value="IENR1"/>
    <property type="match status" value="1"/>
</dbReference>